<keyword evidence="2" id="KW-1185">Reference proteome</keyword>
<dbReference type="EMBL" id="BAAAUV010000001">
    <property type="protein sequence ID" value="GAA3192437.1"/>
    <property type="molecule type" value="Genomic_DNA"/>
</dbReference>
<protein>
    <submittedName>
        <fullName evidence="1">Uncharacterized protein</fullName>
    </submittedName>
</protein>
<evidence type="ECO:0000313" key="2">
    <source>
        <dbReference type="Proteomes" id="UP001501237"/>
    </source>
</evidence>
<comment type="caution">
    <text evidence="1">The sequence shown here is derived from an EMBL/GenBank/DDBJ whole genome shotgun (WGS) entry which is preliminary data.</text>
</comment>
<gene>
    <name evidence="1" type="ORF">GCM10010468_01250</name>
</gene>
<name>A0ABP6PXX5_9ACTN</name>
<sequence>MNRPVGHRSAAEYHYARFFPAVTSGHYGNVTLKGLAAITAQNPVAPAGPHPRTVLDPR</sequence>
<evidence type="ECO:0000313" key="1">
    <source>
        <dbReference type="EMBL" id="GAA3192437.1"/>
    </source>
</evidence>
<proteinExistence type="predicted"/>
<dbReference type="Proteomes" id="UP001501237">
    <property type="component" value="Unassembled WGS sequence"/>
</dbReference>
<reference evidence="2" key="1">
    <citation type="journal article" date="2019" name="Int. J. Syst. Evol. Microbiol.">
        <title>The Global Catalogue of Microorganisms (GCM) 10K type strain sequencing project: providing services to taxonomists for standard genome sequencing and annotation.</title>
        <authorList>
            <consortium name="The Broad Institute Genomics Platform"/>
            <consortium name="The Broad Institute Genome Sequencing Center for Infectious Disease"/>
            <person name="Wu L."/>
            <person name="Ma J."/>
        </authorList>
    </citation>
    <scope>NUCLEOTIDE SEQUENCE [LARGE SCALE GENOMIC DNA]</scope>
    <source>
        <strain evidence="2">JCM 9377</strain>
    </source>
</reference>
<organism evidence="1 2">
    <name type="scientific">Actinocorallia longicatena</name>
    <dbReference type="NCBI Taxonomy" id="111803"/>
    <lineage>
        <taxon>Bacteria</taxon>
        <taxon>Bacillati</taxon>
        <taxon>Actinomycetota</taxon>
        <taxon>Actinomycetes</taxon>
        <taxon>Streptosporangiales</taxon>
        <taxon>Thermomonosporaceae</taxon>
        <taxon>Actinocorallia</taxon>
    </lineage>
</organism>
<accession>A0ABP6PXX5</accession>